<comment type="similarity">
    <text evidence="2">Belongs to the class-V pyridoxal-phosphate-dependent aminotransferase family. NifS/IscS subfamily.</text>
</comment>
<comment type="cofactor">
    <cofactor evidence="1">
        <name>pyridoxal 5'-phosphate</name>
        <dbReference type="ChEBI" id="CHEBI:597326"/>
    </cofactor>
</comment>
<dbReference type="EMBL" id="CASHTH010002492">
    <property type="protein sequence ID" value="CAI8030703.1"/>
    <property type="molecule type" value="Genomic_DNA"/>
</dbReference>
<name>A0AA35SIQ6_GEOBA</name>
<keyword evidence="6" id="KW-0408">Iron</keyword>
<dbReference type="Pfam" id="PF00266">
    <property type="entry name" value="Aminotran_5"/>
    <property type="match status" value="1"/>
</dbReference>
<keyword evidence="10" id="KW-1185">Reference proteome</keyword>
<evidence type="ECO:0000256" key="3">
    <source>
        <dbReference type="ARBA" id="ARBA00022679"/>
    </source>
</evidence>
<dbReference type="InterPro" id="IPR015422">
    <property type="entry name" value="PyrdxlP-dep_Trfase_small"/>
</dbReference>
<gene>
    <name evidence="9" type="ORF">GBAR_LOCUS17407</name>
</gene>
<evidence type="ECO:0000256" key="2">
    <source>
        <dbReference type="ARBA" id="ARBA00006490"/>
    </source>
</evidence>
<dbReference type="Gene3D" id="3.40.640.10">
    <property type="entry name" value="Type I PLP-dependent aspartate aminotransferase-like (Major domain)"/>
    <property type="match status" value="1"/>
</dbReference>
<sequence length="380" mass="40860">MRYIYLDHNATTPVLPDVLEAMLPYQREAFGNPSSVHHYGRRARVAVDDARDAVAEVLGAPASSVIFSSGGTEANNTIIKGVAQARREHGRHLVTSQIEHPAVLDACAALERQGYEVTYVPVDERGLVDPQAVRDSLTDQTILVSIMVANNEVGTLQPIADIACLVRERGILMHTDAVQAFGKVPLSVDHLGVDFLSFSGHKIYATKGIGGWYERSPAVLQPLLHGGHQERGRRSGTENVPGIAALGKACAIATGDMAAEDERQRQLQQRLEHGIRERIGDVRIQGEDAPRLSGTSNVAFAGAEGEALMMSLDLQGVAISTGSACSSGSLEPSHVLRAMRVPRLYLHGALRFSLGRATTADDVDYVLDILPDIVAQARSV</sequence>
<evidence type="ECO:0000259" key="8">
    <source>
        <dbReference type="Pfam" id="PF00266"/>
    </source>
</evidence>
<evidence type="ECO:0000256" key="1">
    <source>
        <dbReference type="ARBA" id="ARBA00001933"/>
    </source>
</evidence>
<dbReference type="InterPro" id="IPR000192">
    <property type="entry name" value="Aminotrans_V_dom"/>
</dbReference>
<dbReference type="AlphaFoldDB" id="A0AA35SIQ6"/>
<keyword evidence="3" id="KW-0808">Transferase</keyword>
<dbReference type="NCBIfam" id="NF002806">
    <property type="entry name" value="PRK02948.1"/>
    <property type="match status" value="1"/>
</dbReference>
<evidence type="ECO:0000313" key="9">
    <source>
        <dbReference type="EMBL" id="CAI8030703.1"/>
    </source>
</evidence>
<evidence type="ECO:0000256" key="6">
    <source>
        <dbReference type="ARBA" id="ARBA00023004"/>
    </source>
</evidence>
<proteinExistence type="inferred from homology"/>
<evidence type="ECO:0000256" key="4">
    <source>
        <dbReference type="ARBA" id="ARBA00022723"/>
    </source>
</evidence>
<dbReference type="SUPFAM" id="SSF53383">
    <property type="entry name" value="PLP-dependent transferases"/>
    <property type="match status" value="1"/>
</dbReference>
<evidence type="ECO:0000313" key="10">
    <source>
        <dbReference type="Proteomes" id="UP001174909"/>
    </source>
</evidence>
<organism evidence="9 10">
    <name type="scientific">Geodia barretti</name>
    <name type="common">Barrett's horny sponge</name>
    <dbReference type="NCBI Taxonomy" id="519541"/>
    <lineage>
        <taxon>Eukaryota</taxon>
        <taxon>Metazoa</taxon>
        <taxon>Porifera</taxon>
        <taxon>Demospongiae</taxon>
        <taxon>Heteroscleromorpha</taxon>
        <taxon>Tetractinellida</taxon>
        <taxon>Astrophorina</taxon>
        <taxon>Geodiidae</taxon>
        <taxon>Geodia</taxon>
    </lineage>
</organism>
<keyword evidence="4" id="KW-0479">Metal-binding</keyword>
<dbReference type="GO" id="GO:0051536">
    <property type="term" value="F:iron-sulfur cluster binding"/>
    <property type="evidence" value="ECO:0007669"/>
    <property type="project" value="UniProtKB-KW"/>
</dbReference>
<dbReference type="Gene3D" id="1.10.260.50">
    <property type="match status" value="1"/>
</dbReference>
<dbReference type="GO" id="GO:0016782">
    <property type="term" value="F:transferase activity, transferring sulphur-containing groups"/>
    <property type="evidence" value="ECO:0007669"/>
    <property type="project" value="UniProtKB-ARBA"/>
</dbReference>
<dbReference type="PANTHER" id="PTHR11601">
    <property type="entry name" value="CYSTEINE DESULFURYLASE FAMILY MEMBER"/>
    <property type="match status" value="1"/>
</dbReference>
<feature type="domain" description="Aminotransferase class V" evidence="8">
    <location>
        <begin position="4"/>
        <end position="366"/>
    </location>
</feature>
<evidence type="ECO:0000256" key="7">
    <source>
        <dbReference type="ARBA" id="ARBA00023014"/>
    </source>
</evidence>
<evidence type="ECO:0000256" key="5">
    <source>
        <dbReference type="ARBA" id="ARBA00022898"/>
    </source>
</evidence>
<dbReference type="PANTHER" id="PTHR11601:SF34">
    <property type="entry name" value="CYSTEINE DESULFURASE"/>
    <property type="match status" value="1"/>
</dbReference>
<dbReference type="Proteomes" id="UP001174909">
    <property type="component" value="Unassembled WGS sequence"/>
</dbReference>
<protein>
    <submittedName>
        <fullName evidence="9">Cysteine desulfurase IscS</fullName>
    </submittedName>
</protein>
<reference evidence="9" key="1">
    <citation type="submission" date="2023-03" db="EMBL/GenBank/DDBJ databases">
        <authorList>
            <person name="Steffen K."/>
            <person name="Cardenas P."/>
        </authorList>
    </citation>
    <scope>NUCLEOTIDE SEQUENCE</scope>
</reference>
<dbReference type="PIRSF" id="PIRSF005572">
    <property type="entry name" value="NifS"/>
    <property type="match status" value="1"/>
</dbReference>
<dbReference type="GO" id="GO:0046872">
    <property type="term" value="F:metal ion binding"/>
    <property type="evidence" value="ECO:0007669"/>
    <property type="project" value="UniProtKB-KW"/>
</dbReference>
<keyword evidence="5" id="KW-0663">Pyridoxal phosphate</keyword>
<dbReference type="Gene3D" id="3.90.1150.10">
    <property type="entry name" value="Aspartate Aminotransferase, domain 1"/>
    <property type="match status" value="1"/>
</dbReference>
<dbReference type="InterPro" id="IPR016454">
    <property type="entry name" value="Cysteine_dSase"/>
</dbReference>
<dbReference type="InterPro" id="IPR015424">
    <property type="entry name" value="PyrdxlP-dep_Trfase"/>
</dbReference>
<dbReference type="InterPro" id="IPR015421">
    <property type="entry name" value="PyrdxlP-dep_Trfase_major"/>
</dbReference>
<keyword evidence="7" id="KW-0411">Iron-sulfur</keyword>
<dbReference type="FunFam" id="3.40.640.10:FF:000084">
    <property type="entry name" value="IscS-like cysteine desulfurase"/>
    <property type="match status" value="1"/>
</dbReference>
<accession>A0AA35SIQ6</accession>
<comment type="caution">
    <text evidence="9">The sequence shown here is derived from an EMBL/GenBank/DDBJ whole genome shotgun (WGS) entry which is preliminary data.</text>
</comment>